<evidence type="ECO:0000256" key="2">
    <source>
        <dbReference type="ARBA" id="ARBA00022692"/>
    </source>
</evidence>
<evidence type="ECO:0000256" key="5">
    <source>
        <dbReference type="SAM" id="Phobius"/>
    </source>
</evidence>
<dbReference type="AlphaFoldDB" id="A0A2M8KU98"/>
<evidence type="ECO:0000259" key="6">
    <source>
        <dbReference type="Pfam" id="PF01699"/>
    </source>
</evidence>
<dbReference type="InterPro" id="IPR004837">
    <property type="entry name" value="NaCa_Exmemb"/>
</dbReference>
<gene>
    <name evidence="7" type="ORF">COU89_03270</name>
</gene>
<evidence type="ECO:0000256" key="1">
    <source>
        <dbReference type="ARBA" id="ARBA00004141"/>
    </source>
</evidence>
<comment type="subcellular location">
    <subcellularLocation>
        <location evidence="1">Membrane</location>
        <topology evidence="1">Multi-pass membrane protein</topology>
    </subcellularLocation>
</comment>
<feature type="transmembrane region" description="Helical" evidence="5">
    <location>
        <begin position="31"/>
        <end position="53"/>
    </location>
</feature>
<comment type="caution">
    <text evidence="7">The sequence shown here is derived from an EMBL/GenBank/DDBJ whole genome shotgun (WGS) entry which is preliminary data.</text>
</comment>
<keyword evidence="4 5" id="KW-0472">Membrane</keyword>
<dbReference type="Proteomes" id="UP000231569">
    <property type="component" value="Unassembled WGS sequence"/>
</dbReference>
<dbReference type="EMBL" id="PFEE01000068">
    <property type="protein sequence ID" value="PJE63443.1"/>
    <property type="molecule type" value="Genomic_DNA"/>
</dbReference>
<feature type="domain" description="Sodium/calcium exchanger membrane region" evidence="6">
    <location>
        <begin position="35"/>
        <end position="126"/>
    </location>
</feature>
<evidence type="ECO:0000256" key="3">
    <source>
        <dbReference type="ARBA" id="ARBA00022989"/>
    </source>
</evidence>
<keyword evidence="2 5" id="KW-0812">Transmembrane</keyword>
<feature type="transmembrane region" description="Helical" evidence="5">
    <location>
        <begin position="65"/>
        <end position="91"/>
    </location>
</feature>
<dbReference type="GO" id="GO:0055085">
    <property type="term" value="P:transmembrane transport"/>
    <property type="evidence" value="ECO:0007669"/>
    <property type="project" value="InterPro"/>
</dbReference>
<evidence type="ECO:0000313" key="7">
    <source>
        <dbReference type="EMBL" id="PJE63443.1"/>
    </source>
</evidence>
<sequence>GTYLFHKRPKDLFGFKNAIAQVRSIIFRPKLLPAWTLIVTAVLILGVASYAMVQNGVLLSEAIGVSPFLVGLFLLAPGSALPELFIALVAIQKRQIDVLYGDIFASLIVNANLVVGLIALIQPIRVIAIPHYLMAIVF</sequence>
<accession>A0A2M8KU98</accession>
<dbReference type="InterPro" id="IPR044880">
    <property type="entry name" value="NCX_ion-bd_dom_sf"/>
</dbReference>
<feature type="transmembrane region" description="Helical" evidence="5">
    <location>
        <begin position="103"/>
        <end position="124"/>
    </location>
</feature>
<dbReference type="Pfam" id="PF01699">
    <property type="entry name" value="Na_Ca_ex"/>
    <property type="match status" value="1"/>
</dbReference>
<feature type="non-terminal residue" evidence="7">
    <location>
        <position position="138"/>
    </location>
</feature>
<evidence type="ECO:0000313" key="8">
    <source>
        <dbReference type="Proteomes" id="UP000231569"/>
    </source>
</evidence>
<protein>
    <recommendedName>
        <fullName evidence="6">Sodium/calcium exchanger membrane region domain-containing protein</fullName>
    </recommendedName>
</protein>
<evidence type="ECO:0000256" key="4">
    <source>
        <dbReference type="ARBA" id="ARBA00023136"/>
    </source>
</evidence>
<reference evidence="8" key="1">
    <citation type="submission" date="2017-09" db="EMBL/GenBank/DDBJ databases">
        <title>Depth-based differentiation of microbial function through sediment-hosted aquifers and enrichment of novel symbionts in the deep terrestrial subsurface.</title>
        <authorList>
            <person name="Probst A.J."/>
            <person name="Ladd B."/>
            <person name="Jarett J.K."/>
            <person name="Geller-Mcgrath D.E."/>
            <person name="Sieber C.M.K."/>
            <person name="Emerson J.B."/>
            <person name="Anantharaman K."/>
            <person name="Thomas B.C."/>
            <person name="Malmstrom R."/>
            <person name="Stieglmeier M."/>
            <person name="Klingl A."/>
            <person name="Woyke T."/>
            <person name="Ryan C.M."/>
            <person name="Banfield J.F."/>
        </authorList>
    </citation>
    <scope>NUCLEOTIDE SEQUENCE [LARGE SCALE GENOMIC DNA]</scope>
</reference>
<feature type="non-terminal residue" evidence="7">
    <location>
        <position position="1"/>
    </location>
</feature>
<organism evidence="7 8">
    <name type="scientific">Candidatus Roizmanbacteria bacterium CG10_big_fil_rev_8_21_14_0_10_45_7</name>
    <dbReference type="NCBI Taxonomy" id="1974854"/>
    <lineage>
        <taxon>Bacteria</taxon>
        <taxon>Candidatus Roizmaniibacteriota</taxon>
    </lineage>
</organism>
<name>A0A2M8KU98_9BACT</name>
<proteinExistence type="predicted"/>
<dbReference type="Gene3D" id="1.20.1420.30">
    <property type="entry name" value="NCX, central ion-binding region"/>
    <property type="match status" value="1"/>
</dbReference>
<dbReference type="GO" id="GO:0016020">
    <property type="term" value="C:membrane"/>
    <property type="evidence" value="ECO:0007669"/>
    <property type="project" value="UniProtKB-SubCell"/>
</dbReference>
<keyword evidence="3 5" id="KW-1133">Transmembrane helix</keyword>